<evidence type="ECO:0000313" key="10">
    <source>
        <dbReference type="Proteomes" id="UP000191024"/>
    </source>
</evidence>
<keyword evidence="7" id="KW-0862">Zinc</keyword>
<proteinExistence type="inferred from homology"/>
<dbReference type="Gene3D" id="1.50.10.20">
    <property type="match status" value="1"/>
</dbReference>
<evidence type="ECO:0000256" key="6">
    <source>
        <dbReference type="ARBA" id="ARBA00022737"/>
    </source>
</evidence>
<dbReference type="AlphaFoldDB" id="A0A1G4JJM2"/>
<dbReference type="GO" id="GO:0004662">
    <property type="term" value="F:CAAX-protein geranylgeranyltransferase activity"/>
    <property type="evidence" value="ECO:0007669"/>
    <property type="project" value="TreeGrafter"/>
</dbReference>
<evidence type="ECO:0000256" key="4">
    <source>
        <dbReference type="ARBA" id="ARBA00022679"/>
    </source>
</evidence>
<sequence length="360" mass="40346">MQGVLTDKHSKFLKRHLGVLPSRYQEHDANKLSIVGYSLLGLSCLSDEATDPFKGSRSWLRRHYRTGLFNGKKIGGFCPSQLLDVENATSISLPNTLFALWSFICLKDTTVLTEIDRVDICRFVSMCQSPNDGSFVGSLDVLKESTTSPTESNDSRMSYIAVVILYLLGLKTPEEMSEFIDIRGLVEYLKTKCCINGGFGEYGEAHAGYTSCALSVFAILKTEWHGLSETFLEETLAWLKMRQVSSQGCHCFQNENEYFDAQDNGGFQGRENKFADSCYVFWCLNSIRIIEETHTNETERGAMRFLLERTQNSLIGGFSKNDEEEPDLYHTCMSLAAIGLMTGKFNGPLFLPTHLVVAAL</sequence>
<evidence type="ECO:0000256" key="7">
    <source>
        <dbReference type="ARBA" id="ARBA00022833"/>
    </source>
</evidence>
<comment type="cofactor">
    <cofactor evidence="1">
        <name>Zn(2+)</name>
        <dbReference type="ChEBI" id="CHEBI:29105"/>
    </cofactor>
</comment>
<dbReference type="PANTHER" id="PTHR11774:SF4">
    <property type="entry name" value="GERANYLGERANYL TRANSFERASE TYPE-1 SUBUNIT BETA"/>
    <property type="match status" value="1"/>
</dbReference>
<keyword evidence="5" id="KW-0479">Metal-binding</keyword>
<evidence type="ECO:0000256" key="1">
    <source>
        <dbReference type="ARBA" id="ARBA00001947"/>
    </source>
</evidence>
<dbReference type="InterPro" id="IPR008930">
    <property type="entry name" value="Terpenoid_cyclase/PrenylTrfase"/>
</dbReference>
<keyword evidence="3" id="KW-0637">Prenyltransferase</keyword>
<dbReference type="SUPFAM" id="SSF48239">
    <property type="entry name" value="Terpenoid cyclases/Protein prenyltransferases"/>
    <property type="match status" value="1"/>
</dbReference>
<dbReference type="InterPro" id="IPR001330">
    <property type="entry name" value="Prenyltrans"/>
</dbReference>
<accession>A0A1G4JJM2</accession>
<dbReference type="STRING" id="1230905.A0A1G4JJM2"/>
<dbReference type="GO" id="GO:0005953">
    <property type="term" value="C:CAAX-protein geranylgeranyltransferase complex"/>
    <property type="evidence" value="ECO:0007669"/>
    <property type="project" value="TreeGrafter"/>
</dbReference>
<keyword evidence="4" id="KW-0808">Transferase</keyword>
<dbReference type="Proteomes" id="UP000191024">
    <property type="component" value="Chromosome E"/>
</dbReference>
<protein>
    <submittedName>
        <fullName evidence="9">LAMI_0E03334g1_1</fullName>
    </submittedName>
</protein>
<feature type="domain" description="Prenyltransferase alpha-alpha toroid" evidence="8">
    <location>
        <begin position="6"/>
        <end position="342"/>
    </location>
</feature>
<dbReference type="PANTHER" id="PTHR11774">
    <property type="entry name" value="GERANYLGERANYL TRANSFERASE TYPE BETA SUBUNIT"/>
    <property type="match status" value="1"/>
</dbReference>
<organism evidence="9 10">
    <name type="scientific">Lachancea mirantina</name>
    <dbReference type="NCBI Taxonomy" id="1230905"/>
    <lineage>
        <taxon>Eukaryota</taxon>
        <taxon>Fungi</taxon>
        <taxon>Dikarya</taxon>
        <taxon>Ascomycota</taxon>
        <taxon>Saccharomycotina</taxon>
        <taxon>Saccharomycetes</taxon>
        <taxon>Saccharomycetales</taxon>
        <taxon>Saccharomycetaceae</taxon>
        <taxon>Lachancea</taxon>
    </lineage>
</organism>
<reference evidence="9 10" key="1">
    <citation type="submission" date="2016-03" db="EMBL/GenBank/DDBJ databases">
        <authorList>
            <person name="Devillers H."/>
        </authorList>
    </citation>
    <scope>NUCLEOTIDE SEQUENCE [LARGE SCALE GENOMIC DNA]</scope>
    <source>
        <strain evidence="9">CBS 11717</strain>
    </source>
</reference>
<comment type="similarity">
    <text evidence="2">Belongs to the protein prenyltransferase subunit beta family.</text>
</comment>
<evidence type="ECO:0000259" key="8">
    <source>
        <dbReference type="Pfam" id="PF00432"/>
    </source>
</evidence>
<keyword evidence="10" id="KW-1185">Reference proteome</keyword>
<name>A0A1G4JJM2_9SACH</name>
<dbReference type="OrthoDB" id="24893at2759"/>
<evidence type="ECO:0000256" key="2">
    <source>
        <dbReference type="ARBA" id="ARBA00010497"/>
    </source>
</evidence>
<evidence type="ECO:0000256" key="3">
    <source>
        <dbReference type="ARBA" id="ARBA00022602"/>
    </source>
</evidence>
<dbReference type="Pfam" id="PF00432">
    <property type="entry name" value="Prenyltrans"/>
    <property type="match status" value="1"/>
</dbReference>
<evidence type="ECO:0000256" key="5">
    <source>
        <dbReference type="ARBA" id="ARBA00022723"/>
    </source>
</evidence>
<dbReference type="GO" id="GO:0046872">
    <property type="term" value="F:metal ion binding"/>
    <property type="evidence" value="ECO:0007669"/>
    <property type="project" value="UniProtKB-KW"/>
</dbReference>
<gene>
    <name evidence="9" type="ORF">LAMI_0E03334G</name>
</gene>
<keyword evidence="6" id="KW-0677">Repeat</keyword>
<dbReference type="InterPro" id="IPR045089">
    <property type="entry name" value="PGGT1B-like"/>
</dbReference>
<evidence type="ECO:0000313" key="9">
    <source>
        <dbReference type="EMBL" id="SCU90719.1"/>
    </source>
</evidence>
<dbReference type="EMBL" id="LT598465">
    <property type="protein sequence ID" value="SCU90719.1"/>
    <property type="molecule type" value="Genomic_DNA"/>
</dbReference>